<dbReference type="OrthoDB" id="9154499at2"/>
<dbReference type="PROSITE" id="PS00455">
    <property type="entry name" value="AMP_BINDING"/>
    <property type="match status" value="1"/>
</dbReference>
<dbReference type="Pfam" id="PF00501">
    <property type="entry name" value="AMP-binding"/>
    <property type="match status" value="1"/>
</dbReference>
<dbReference type="NCBIfam" id="TIGR01733">
    <property type="entry name" value="AA-adenyl-dom"/>
    <property type="match status" value="1"/>
</dbReference>
<accession>A0A4P7L3W3</accession>
<dbReference type="CDD" id="cd05930">
    <property type="entry name" value="A_NRPS"/>
    <property type="match status" value="1"/>
</dbReference>
<keyword evidence="2" id="KW-0596">Phosphopantetheine</keyword>
<dbReference type="GO" id="GO:0043041">
    <property type="term" value="P:amino acid activation for nonribosomal peptide biosynthetic process"/>
    <property type="evidence" value="ECO:0007669"/>
    <property type="project" value="TreeGrafter"/>
</dbReference>
<dbReference type="InterPro" id="IPR023213">
    <property type="entry name" value="CAT-like_dom_sf"/>
</dbReference>
<dbReference type="GO" id="GO:0044550">
    <property type="term" value="P:secondary metabolite biosynthetic process"/>
    <property type="evidence" value="ECO:0007669"/>
    <property type="project" value="TreeGrafter"/>
</dbReference>
<evidence type="ECO:0000259" key="4">
    <source>
        <dbReference type="PROSITE" id="PS50075"/>
    </source>
</evidence>
<dbReference type="PROSITE" id="PS50075">
    <property type="entry name" value="CARRIER"/>
    <property type="match status" value="1"/>
</dbReference>
<dbReference type="SUPFAM" id="SSF56801">
    <property type="entry name" value="Acetyl-CoA synthetase-like"/>
    <property type="match status" value="1"/>
</dbReference>
<dbReference type="Gene3D" id="3.30.559.10">
    <property type="entry name" value="Chloramphenicol acetyltransferase-like domain"/>
    <property type="match status" value="1"/>
</dbReference>
<dbReference type="GO" id="GO:0003824">
    <property type="term" value="F:catalytic activity"/>
    <property type="evidence" value="ECO:0007669"/>
    <property type="project" value="InterPro"/>
</dbReference>
<proteinExistence type="predicted"/>
<evidence type="ECO:0000256" key="2">
    <source>
        <dbReference type="ARBA" id="ARBA00022450"/>
    </source>
</evidence>
<sequence>MRAIPMKARARSWWRWATCSTASSRTPSLSPRARRRTWMPEMHDAWSPTPEQQAAWRQWRNAPAPHAHVARIALACQPEPAAVDAALAVLRKRHDVLCMAYIDDGSQPVACVPQGANGAATIIVADGDALALPALDPARGDVLRACLCPLASGGATLWLLASPLAADRSSVLRLAEALRAALETTAADDAEPPLQYAQYADWQAGACLGEDGTGDAGRRYWQAQAAGLPAPLRLPDALAAASATPAESWRHTLHAAHRQALDATARQLGSTPERVLHAAWWSMLARLCAQPAFSATWLHDCRRDYGVMAGAAGVFVKALPLGVQWDDEASLRSHWQAWLSTLDGHAAWQEAWLPGDAGPRIGFAVSPLPADGIALASPAWPGFDLVCEALDDGQGMAALALHAQAGALHPRVAPWLLSHLAALIGALPAALDAPLPSLWWPSDDTLRVPQCWTGDMPAAAGDSLLHRIAEHARNTPAAPALDAADLALDYAGLQRTVHAAAQRLRALGVGPGTRVALALPRSGALVASLLAVWAAGGAYVPLDPAWPQARRRSVLAQAAPVLTIAQQASADDETVVSADALLATAASAAEAAVTVDPGAAAYVLFTSGSTGEPKGVVIGHAQISHYTAAACDALSLSSCQRFGLTSSVAADLGNTTLFAALWQGRCLVVAGDDDMAHPAAFARYLRGRAVDAIKIVPSHLAALLETEAPAVPATVILGGEPLPASLVGTLRRHAPGCRIFNHYGPTETTIGVMVHALGADMPAWAGGNAPLSRALGATRVRLLDDALRPVPAGVAGQLYVGGPQLAHGYLGRADLDAAAFVDGPFVAGERLYRTGDLARATPAGLQLLGRADQQVKIRGIRVEPAEVEAALLAQPAVAQAAVCAVAGPGGEAVLCAFLVPAAGSGIDAAALRHTLAAMLPDAMVPARFVPLPALPRLPNGKTDRVALRGLVPADSAPAPVAAPASDAVEALVCALMAGLLEQGQVDPHADFFALGGHSLLVIKLVARLRRRLQVEIAPGLLFDHPTAHALAAAVRQEAADDDLDKLAHMALAAAAPHAQAVVPA</sequence>
<dbReference type="InterPro" id="IPR045851">
    <property type="entry name" value="AMP-bd_C_sf"/>
</dbReference>
<dbReference type="GO" id="GO:0005737">
    <property type="term" value="C:cytoplasm"/>
    <property type="evidence" value="ECO:0007669"/>
    <property type="project" value="TreeGrafter"/>
</dbReference>
<dbReference type="Pfam" id="PF00550">
    <property type="entry name" value="PP-binding"/>
    <property type="match status" value="1"/>
</dbReference>
<dbReference type="PANTHER" id="PTHR45527">
    <property type="entry name" value="NONRIBOSOMAL PEPTIDE SYNTHETASE"/>
    <property type="match status" value="1"/>
</dbReference>
<dbReference type="InterPro" id="IPR036736">
    <property type="entry name" value="ACP-like_sf"/>
</dbReference>
<dbReference type="Gene3D" id="3.30.300.30">
    <property type="match status" value="1"/>
</dbReference>
<dbReference type="Gene3D" id="3.40.50.980">
    <property type="match status" value="2"/>
</dbReference>
<dbReference type="InterPro" id="IPR020806">
    <property type="entry name" value="PKS_PP-bd"/>
</dbReference>
<protein>
    <submittedName>
        <fullName evidence="5">Non-ribosomal peptide synthetase</fullName>
    </submittedName>
</protein>
<feature type="domain" description="Carrier" evidence="4">
    <location>
        <begin position="963"/>
        <end position="1038"/>
    </location>
</feature>
<dbReference type="InterPro" id="IPR009081">
    <property type="entry name" value="PP-bd_ACP"/>
</dbReference>
<dbReference type="SUPFAM" id="SSF52777">
    <property type="entry name" value="CoA-dependent acyltransferases"/>
    <property type="match status" value="2"/>
</dbReference>
<dbReference type="Gene3D" id="2.30.38.10">
    <property type="entry name" value="Luciferase, Domain 3"/>
    <property type="match status" value="1"/>
</dbReference>
<dbReference type="EMBL" id="CP038634">
    <property type="protein sequence ID" value="QBY50084.1"/>
    <property type="molecule type" value="Genomic_DNA"/>
</dbReference>
<keyword evidence="3" id="KW-0597">Phosphoprotein</keyword>
<dbReference type="Proteomes" id="UP000295294">
    <property type="component" value="Chromosome 1"/>
</dbReference>
<dbReference type="InterPro" id="IPR006162">
    <property type="entry name" value="Ppantetheine_attach_site"/>
</dbReference>
<evidence type="ECO:0000256" key="3">
    <source>
        <dbReference type="ARBA" id="ARBA00022553"/>
    </source>
</evidence>
<dbReference type="InterPro" id="IPR025110">
    <property type="entry name" value="AMP-bd_C"/>
</dbReference>
<gene>
    <name evidence="5" type="ORF">E0W60_02365</name>
</gene>
<dbReference type="KEGG" id="cox:E0W60_02365"/>
<dbReference type="PANTHER" id="PTHR45527:SF1">
    <property type="entry name" value="FATTY ACID SYNTHASE"/>
    <property type="match status" value="1"/>
</dbReference>
<comment type="cofactor">
    <cofactor evidence="1">
        <name>pantetheine 4'-phosphate</name>
        <dbReference type="ChEBI" id="CHEBI:47942"/>
    </cofactor>
</comment>
<evidence type="ECO:0000313" key="5">
    <source>
        <dbReference type="EMBL" id="QBY50084.1"/>
    </source>
</evidence>
<dbReference type="PROSITE" id="PS00012">
    <property type="entry name" value="PHOSPHOPANTETHEINE"/>
    <property type="match status" value="1"/>
</dbReference>
<dbReference type="InterPro" id="IPR000873">
    <property type="entry name" value="AMP-dep_synth/lig_dom"/>
</dbReference>
<reference evidence="5 6" key="1">
    <citation type="submission" date="2019-03" db="EMBL/GenBank/DDBJ databases">
        <title>Efficiently degradation of phenoxyalkanoic acid herbicides by Cupriavidus oxalaticus strain X32.</title>
        <authorList>
            <person name="Sheng X."/>
        </authorList>
    </citation>
    <scope>NUCLEOTIDE SEQUENCE [LARGE SCALE GENOMIC DNA]</scope>
    <source>
        <strain evidence="5 6">X32</strain>
    </source>
</reference>
<evidence type="ECO:0000256" key="1">
    <source>
        <dbReference type="ARBA" id="ARBA00001957"/>
    </source>
</evidence>
<name>A0A4P7L3W3_9BURK</name>
<dbReference type="Pfam" id="PF00668">
    <property type="entry name" value="Condensation"/>
    <property type="match status" value="1"/>
</dbReference>
<dbReference type="Pfam" id="PF13193">
    <property type="entry name" value="AMP-binding_C"/>
    <property type="match status" value="1"/>
</dbReference>
<dbReference type="InterPro" id="IPR001242">
    <property type="entry name" value="Condensation_dom"/>
</dbReference>
<organism evidence="5 6">
    <name type="scientific">Cupriavidus oxalaticus</name>
    <dbReference type="NCBI Taxonomy" id="96344"/>
    <lineage>
        <taxon>Bacteria</taxon>
        <taxon>Pseudomonadati</taxon>
        <taxon>Pseudomonadota</taxon>
        <taxon>Betaproteobacteria</taxon>
        <taxon>Burkholderiales</taxon>
        <taxon>Burkholderiaceae</taxon>
        <taxon>Cupriavidus</taxon>
    </lineage>
</organism>
<dbReference type="STRING" id="1349762.GCA_001592245_04379"/>
<dbReference type="SMART" id="SM00823">
    <property type="entry name" value="PKS_PP"/>
    <property type="match status" value="1"/>
</dbReference>
<evidence type="ECO:0000313" key="6">
    <source>
        <dbReference type="Proteomes" id="UP000295294"/>
    </source>
</evidence>
<dbReference type="InterPro" id="IPR010071">
    <property type="entry name" value="AA_adenyl_dom"/>
</dbReference>
<dbReference type="GO" id="GO:0031177">
    <property type="term" value="F:phosphopantetheine binding"/>
    <property type="evidence" value="ECO:0007669"/>
    <property type="project" value="InterPro"/>
</dbReference>
<dbReference type="SUPFAM" id="SSF47336">
    <property type="entry name" value="ACP-like"/>
    <property type="match status" value="1"/>
</dbReference>
<dbReference type="Gene3D" id="3.30.559.30">
    <property type="entry name" value="Nonribosomal peptide synthetase, condensation domain"/>
    <property type="match status" value="1"/>
</dbReference>
<dbReference type="InterPro" id="IPR020845">
    <property type="entry name" value="AMP-binding_CS"/>
</dbReference>
<dbReference type="Gene3D" id="1.10.1200.10">
    <property type="entry name" value="ACP-like"/>
    <property type="match status" value="1"/>
</dbReference>
<dbReference type="AlphaFoldDB" id="A0A4P7L3W3"/>